<evidence type="ECO:0000313" key="5">
    <source>
        <dbReference type="Proteomes" id="UP000305906"/>
    </source>
</evidence>
<feature type="domain" description="Thioesterase TesA-like" evidence="3">
    <location>
        <begin position="34"/>
        <end position="259"/>
    </location>
</feature>
<evidence type="ECO:0000313" key="4">
    <source>
        <dbReference type="EMBL" id="TLS42959.1"/>
    </source>
</evidence>
<dbReference type="PANTHER" id="PTHR11487">
    <property type="entry name" value="THIOESTERASE"/>
    <property type="match status" value="1"/>
</dbReference>
<dbReference type="InterPro" id="IPR029058">
    <property type="entry name" value="AB_hydrolase_fold"/>
</dbReference>
<comment type="similarity">
    <text evidence="1">Belongs to the thioesterase family.</text>
</comment>
<dbReference type="Proteomes" id="UP000305906">
    <property type="component" value="Unassembled WGS sequence"/>
</dbReference>
<gene>
    <name evidence="4" type="ORF">FE633_27735</name>
</gene>
<proteinExistence type="inferred from homology"/>
<dbReference type="SUPFAM" id="SSF53474">
    <property type="entry name" value="alpha/beta-Hydrolases"/>
    <property type="match status" value="1"/>
</dbReference>
<dbReference type="EMBL" id="VBZC01000034">
    <property type="protein sequence ID" value="TLS42959.1"/>
    <property type="molecule type" value="Genomic_DNA"/>
</dbReference>
<sequence>MYRPRPTAPGPTGGEDPWLLDPQVPVSRQALTLVCVPHAGAGPGVYRAFAQRLAPQIALRLVNLPGRESRIGEPALGDVPRVVQAVLPRLVPHLRGRFALWGHSMGGFVAFELARVLEARFGLRGEALVVSGCQAPQSPERTALPQRRLMTDDELWQSAAALNGIPEEVSRNRDLRELLLPTLRADFAVFETYEYRAGPTLSFPLHAFAGQEDPEASATDMKAWEQETRAACTLTELPGGHFFHLDDPGGFADRLAAVLCPRTDPR</sequence>
<name>A0A5R9FK82_9ACTN</name>
<dbReference type="InterPro" id="IPR001031">
    <property type="entry name" value="Thioesterase"/>
</dbReference>
<dbReference type="GO" id="GO:0008610">
    <property type="term" value="P:lipid biosynthetic process"/>
    <property type="evidence" value="ECO:0007669"/>
    <property type="project" value="TreeGrafter"/>
</dbReference>
<protein>
    <submittedName>
        <fullName evidence="4">Thioesterase</fullName>
    </submittedName>
</protein>
<dbReference type="InterPro" id="IPR012223">
    <property type="entry name" value="TEII"/>
</dbReference>
<keyword evidence="2" id="KW-0378">Hydrolase</keyword>
<evidence type="ECO:0000259" key="3">
    <source>
        <dbReference type="SMART" id="SM00824"/>
    </source>
</evidence>
<keyword evidence="5" id="KW-1185">Reference proteome</keyword>
<dbReference type="SMART" id="SM00824">
    <property type="entry name" value="PKS_TE"/>
    <property type="match status" value="1"/>
</dbReference>
<reference evidence="4 5" key="1">
    <citation type="submission" date="2019-05" db="EMBL/GenBank/DDBJ databases">
        <title>Streptomyces sp. NEAU-C151, a novel actinomycete isolated from soil.</title>
        <authorList>
            <person name="Han L."/>
            <person name="Jiang H."/>
        </authorList>
    </citation>
    <scope>NUCLEOTIDE SEQUENCE [LARGE SCALE GENOMIC DNA]</scope>
    <source>
        <strain evidence="4 5">NEAU-C151</strain>
    </source>
</reference>
<dbReference type="RefSeq" id="WP_138047924.1">
    <property type="nucleotide sequence ID" value="NZ_VBZC01000034.1"/>
</dbReference>
<dbReference type="GO" id="GO:0016787">
    <property type="term" value="F:hydrolase activity"/>
    <property type="evidence" value="ECO:0007669"/>
    <property type="project" value="UniProtKB-KW"/>
</dbReference>
<evidence type="ECO:0000256" key="1">
    <source>
        <dbReference type="ARBA" id="ARBA00007169"/>
    </source>
</evidence>
<dbReference type="Gene3D" id="3.40.50.1820">
    <property type="entry name" value="alpha/beta hydrolase"/>
    <property type="match status" value="1"/>
</dbReference>
<dbReference type="PANTHER" id="PTHR11487:SF0">
    <property type="entry name" value="S-ACYL FATTY ACID SYNTHASE THIOESTERASE, MEDIUM CHAIN"/>
    <property type="match status" value="1"/>
</dbReference>
<dbReference type="Pfam" id="PF00975">
    <property type="entry name" value="Thioesterase"/>
    <property type="match status" value="1"/>
</dbReference>
<comment type="caution">
    <text evidence="4">The sequence shown here is derived from an EMBL/GenBank/DDBJ whole genome shotgun (WGS) entry which is preliminary data.</text>
</comment>
<dbReference type="InterPro" id="IPR020802">
    <property type="entry name" value="TesA-like"/>
</dbReference>
<dbReference type="AlphaFoldDB" id="A0A5R9FK82"/>
<accession>A0A5R9FK82</accession>
<evidence type="ECO:0000256" key="2">
    <source>
        <dbReference type="ARBA" id="ARBA00022801"/>
    </source>
</evidence>
<organism evidence="4 5">
    <name type="scientific">Streptomyces montanus</name>
    <dbReference type="NCBI Taxonomy" id="2580423"/>
    <lineage>
        <taxon>Bacteria</taxon>
        <taxon>Bacillati</taxon>
        <taxon>Actinomycetota</taxon>
        <taxon>Actinomycetes</taxon>
        <taxon>Kitasatosporales</taxon>
        <taxon>Streptomycetaceae</taxon>
        <taxon>Streptomyces</taxon>
    </lineage>
</organism>